<keyword evidence="5 6" id="KW-0472">Membrane</keyword>
<dbReference type="RefSeq" id="WP_326508284.1">
    <property type="nucleotide sequence ID" value="NZ_JAWIIV010000020.1"/>
</dbReference>
<evidence type="ECO:0000256" key="1">
    <source>
        <dbReference type="ARBA" id="ARBA00004141"/>
    </source>
</evidence>
<dbReference type="Pfam" id="PF00892">
    <property type="entry name" value="EamA"/>
    <property type="match status" value="2"/>
</dbReference>
<feature type="transmembrane region" description="Helical" evidence="6">
    <location>
        <begin position="68"/>
        <end position="88"/>
    </location>
</feature>
<comment type="similarity">
    <text evidence="2">Belongs to the EamA transporter family.</text>
</comment>
<evidence type="ECO:0000256" key="3">
    <source>
        <dbReference type="ARBA" id="ARBA00022692"/>
    </source>
</evidence>
<evidence type="ECO:0000313" key="9">
    <source>
        <dbReference type="Proteomes" id="UP001352263"/>
    </source>
</evidence>
<evidence type="ECO:0000256" key="4">
    <source>
        <dbReference type="ARBA" id="ARBA00022989"/>
    </source>
</evidence>
<dbReference type="InterPro" id="IPR037185">
    <property type="entry name" value="EmrE-like"/>
</dbReference>
<feature type="transmembrane region" description="Helical" evidence="6">
    <location>
        <begin position="94"/>
        <end position="112"/>
    </location>
</feature>
<proteinExistence type="inferred from homology"/>
<evidence type="ECO:0000256" key="2">
    <source>
        <dbReference type="ARBA" id="ARBA00007362"/>
    </source>
</evidence>
<feature type="domain" description="EamA" evidence="7">
    <location>
        <begin position="12"/>
        <end position="136"/>
    </location>
</feature>
<feature type="domain" description="EamA" evidence="7">
    <location>
        <begin position="147"/>
        <end position="280"/>
    </location>
</feature>
<dbReference type="Proteomes" id="UP001352263">
    <property type="component" value="Unassembled WGS sequence"/>
</dbReference>
<sequence length="291" mass="30848">MSTNRRSVIDTLLTALAPVIWGSTYIVTTELLPPDRPATAAMIRALPAGVLLLIYCRRIPFRADWGRLAVLAFLNIGLFQVLLFLAAYRLPGGVAAVAGSIQPILMMLLVWAMERRRPAALGVIAGVTGIAGMAALLLSPRASWDWIGVGAALLGAASMAAGTYLSRRWRPDLPVMAFTGWQLLLGGAMLMPLACFVDPPLPPLNATHIAAYLYLSMAGALLAYSLWFRGIARLSPVAVSSLGLLSPVTAVVLGWILLGQSMTGISLAGLILVLASVLGVQFNSHSAPVRR</sequence>
<feature type="transmembrane region" description="Helical" evidence="6">
    <location>
        <begin position="209"/>
        <end position="227"/>
    </location>
</feature>
<name>A0ABU6JDR7_9BURK</name>
<dbReference type="InterPro" id="IPR050638">
    <property type="entry name" value="AA-Vitamin_Transporters"/>
</dbReference>
<gene>
    <name evidence="8" type="ORF">RY831_20730</name>
</gene>
<dbReference type="PANTHER" id="PTHR32322">
    <property type="entry name" value="INNER MEMBRANE TRANSPORTER"/>
    <property type="match status" value="1"/>
</dbReference>
<accession>A0ABU6JDR7</accession>
<feature type="transmembrane region" description="Helical" evidence="6">
    <location>
        <begin position="264"/>
        <end position="282"/>
    </location>
</feature>
<feature type="transmembrane region" description="Helical" evidence="6">
    <location>
        <begin position="38"/>
        <end position="56"/>
    </location>
</feature>
<dbReference type="InterPro" id="IPR000620">
    <property type="entry name" value="EamA_dom"/>
</dbReference>
<feature type="transmembrane region" description="Helical" evidence="6">
    <location>
        <begin position="119"/>
        <end position="138"/>
    </location>
</feature>
<feature type="transmembrane region" description="Helical" evidence="6">
    <location>
        <begin position="239"/>
        <end position="258"/>
    </location>
</feature>
<feature type="transmembrane region" description="Helical" evidence="6">
    <location>
        <begin position="177"/>
        <end position="197"/>
    </location>
</feature>
<reference evidence="8 9" key="1">
    <citation type="submission" date="2023-10" db="EMBL/GenBank/DDBJ databases">
        <title>Noviherbaspirillum sp. CPCC 100848 genome assembly.</title>
        <authorList>
            <person name="Li X.Y."/>
            <person name="Fang X.M."/>
        </authorList>
    </citation>
    <scope>NUCLEOTIDE SEQUENCE [LARGE SCALE GENOMIC DNA]</scope>
    <source>
        <strain evidence="8 9">CPCC 100848</strain>
    </source>
</reference>
<dbReference type="SUPFAM" id="SSF103481">
    <property type="entry name" value="Multidrug resistance efflux transporter EmrE"/>
    <property type="match status" value="2"/>
</dbReference>
<keyword evidence="4 6" id="KW-1133">Transmembrane helix</keyword>
<comment type="caution">
    <text evidence="8">The sequence shown here is derived from an EMBL/GenBank/DDBJ whole genome shotgun (WGS) entry which is preliminary data.</text>
</comment>
<dbReference type="EMBL" id="JAWIIV010000020">
    <property type="protein sequence ID" value="MEC4721596.1"/>
    <property type="molecule type" value="Genomic_DNA"/>
</dbReference>
<evidence type="ECO:0000313" key="8">
    <source>
        <dbReference type="EMBL" id="MEC4721596.1"/>
    </source>
</evidence>
<comment type="subcellular location">
    <subcellularLocation>
        <location evidence="1">Membrane</location>
        <topology evidence="1">Multi-pass membrane protein</topology>
    </subcellularLocation>
</comment>
<evidence type="ECO:0000256" key="5">
    <source>
        <dbReference type="ARBA" id="ARBA00023136"/>
    </source>
</evidence>
<feature type="transmembrane region" description="Helical" evidence="6">
    <location>
        <begin position="144"/>
        <end position="165"/>
    </location>
</feature>
<evidence type="ECO:0000259" key="7">
    <source>
        <dbReference type="Pfam" id="PF00892"/>
    </source>
</evidence>
<protein>
    <submittedName>
        <fullName evidence="8">DMT family transporter</fullName>
    </submittedName>
</protein>
<keyword evidence="9" id="KW-1185">Reference proteome</keyword>
<evidence type="ECO:0000256" key="6">
    <source>
        <dbReference type="SAM" id="Phobius"/>
    </source>
</evidence>
<dbReference type="PANTHER" id="PTHR32322:SF2">
    <property type="entry name" value="EAMA DOMAIN-CONTAINING PROTEIN"/>
    <property type="match status" value="1"/>
</dbReference>
<organism evidence="8 9">
    <name type="scientific">Noviherbaspirillum album</name>
    <dbReference type="NCBI Taxonomy" id="3080276"/>
    <lineage>
        <taxon>Bacteria</taxon>
        <taxon>Pseudomonadati</taxon>
        <taxon>Pseudomonadota</taxon>
        <taxon>Betaproteobacteria</taxon>
        <taxon>Burkholderiales</taxon>
        <taxon>Oxalobacteraceae</taxon>
        <taxon>Noviherbaspirillum</taxon>
    </lineage>
</organism>
<keyword evidence="3 6" id="KW-0812">Transmembrane</keyword>